<keyword evidence="7" id="KW-1185">Reference proteome</keyword>
<keyword evidence="4" id="KW-0456">Lyase</keyword>
<protein>
    <recommendedName>
        <fullName evidence="5">CENP-V/GFA domain-containing protein</fullName>
    </recommendedName>
</protein>
<dbReference type="PANTHER" id="PTHR33337">
    <property type="entry name" value="GFA DOMAIN-CONTAINING PROTEIN"/>
    <property type="match status" value="1"/>
</dbReference>
<comment type="caution">
    <text evidence="6">The sequence shown here is derived from an EMBL/GenBank/DDBJ whole genome shotgun (WGS) entry which is preliminary data.</text>
</comment>
<evidence type="ECO:0000259" key="5">
    <source>
        <dbReference type="PROSITE" id="PS51891"/>
    </source>
</evidence>
<comment type="similarity">
    <text evidence="1">Belongs to the Gfa family.</text>
</comment>
<sequence>MSVDNATKAVCHCKPCQKGQKRTASAFSVNVIIPRSAFKITQGITRSYPHLGDSGKLYHSHFCDKCGASTHGVPDASTSVLAIKAGSLDEEFVDLGAMDSEFYVVDRLGYLKALEGVKQHDGM</sequence>
<name>A0A9W4RTK9_9PEZI</name>
<accession>A0A9W4RTK9</accession>
<dbReference type="GO" id="GO:0046872">
    <property type="term" value="F:metal ion binding"/>
    <property type="evidence" value="ECO:0007669"/>
    <property type="project" value="UniProtKB-KW"/>
</dbReference>
<gene>
    <name evidence="6" type="ORF">CGXH109_LOCUS64838</name>
</gene>
<evidence type="ECO:0000313" key="7">
    <source>
        <dbReference type="Proteomes" id="UP001152533"/>
    </source>
</evidence>
<dbReference type="PROSITE" id="PS51891">
    <property type="entry name" value="CENP_V_GFA"/>
    <property type="match status" value="1"/>
</dbReference>
<organism evidence="6 7">
    <name type="scientific">Colletotrichum noveboracense</name>
    <dbReference type="NCBI Taxonomy" id="2664923"/>
    <lineage>
        <taxon>Eukaryota</taxon>
        <taxon>Fungi</taxon>
        <taxon>Dikarya</taxon>
        <taxon>Ascomycota</taxon>
        <taxon>Pezizomycotina</taxon>
        <taxon>Sordariomycetes</taxon>
        <taxon>Hypocreomycetidae</taxon>
        <taxon>Glomerellales</taxon>
        <taxon>Glomerellaceae</taxon>
        <taxon>Colletotrichum</taxon>
        <taxon>Colletotrichum gloeosporioides species complex</taxon>
    </lineage>
</organism>
<dbReference type="Pfam" id="PF04828">
    <property type="entry name" value="GFA"/>
    <property type="match status" value="1"/>
</dbReference>
<evidence type="ECO:0000256" key="4">
    <source>
        <dbReference type="ARBA" id="ARBA00023239"/>
    </source>
</evidence>
<dbReference type="InterPro" id="IPR011057">
    <property type="entry name" value="Mss4-like_sf"/>
</dbReference>
<proteinExistence type="inferred from homology"/>
<dbReference type="InterPro" id="IPR006913">
    <property type="entry name" value="CENP-V/GFA"/>
</dbReference>
<dbReference type="PANTHER" id="PTHR33337:SF30">
    <property type="entry name" value="DUF636 DOMAIN PROTEIN (AFU_ORTHOLOGUE AFUA_1G03180)"/>
    <property type="match status" value="1"/>
</dbReference>
<keyword evidence="3" id="KW-0862">Zinc</keyword>
<reference evidence="6" key="1">
    <citation type="submission" date="2022-08" db="EMBL/GenBank/DDBJ databases">
        <authorList>
            <person name="Giroux E."/>
            <person name="Giroux E."/>
        </authorList>
    </citation>
    <scope>NUCLEOTIDE SEQUENCE</scope>
    <source>
        <strain evidence="6">H1091258</strain>
    </source>
</reference>
<feature type="domain" description="CENP-V/GFA" evidence="5">
    <location>
        <begin position="1"/>
        <end position="104"/>
    </location>
</feature>
<dbReference type="SUPFAM" id="SSF51316">
    <property type="entry name" value="Mss4-like"/>
    <property type="match status" value="1"/>
</dbReference>
<evidence type="ECO:0000256" key="3">
    <source>
        <dbReference type="ARBA" id="ARBA00022833"/>
    </source>
</evidence>
<dbReference type="Proteomes" id="UP001152533">
    <property type="component" value="Unassembled WGS sequence"/>
</dbReference>
<evidence type="ECO:0000313" key="6">
    <source>
        <dbReference type="EMBL" id="CAI0647350.1"/>
    </source>
</evidence>
<evidence type="ECO:0000256" key="1">
    <source>
        <dbReference type="ARBA" id="ARBA00005495"/>
    </source>
</evidence>
<evidence type="ECO:0000256" key="2">
    <source>
        <dbReference type="ARBA" id="ARBA00022723"/>
    </source>
</evidence>
<dbReference type="GO" id="GO:0016846">
    <property type="term" value="F:carbon-sulfur lyase activity"/>
    <property type="evidence" value="ECO:0007669"/>
    <property type="project" value="InterPro"/>
</dbReference>
<dbReference type="AlphaFoldDB" id="A0A9W4RTK9"/>
<dbReference type="Gene3D" id="3.90.1590.10">
    <property type="entry name" value="glutathione-dependent formaldehyde- activating enzyme (gfa)"/>
    <property type="match status" value="1"/>
</dbReference>
<dbReference type="EMBL" id="CAMGZC010000426">
    <property type="protein sequence ID" value="CAI0647350.1"/>
    <property type="molecule type" value="Genomic_DNA"/>
</dbReference>
<keyword evidence="2" id="KW-0479">Metal-binding</keyword>